<sequence>MLTSRVVKGVYDGEYTNRYKMTYKKMRVQDVNAVKKQQTVLLNNLDLINLVF</sequence>
<dbReference type="AlphaFoldDB" id="A0A3G9JBJ6"/>
<gene>
    <name evidence="1" type="ORF">SG0102_28700</name>
</gene>
<organism evidence="1 2">
    <name type="scientific">Intestinibaculum porci</name>
    <dbReference type="NCBI Taxonomy" id="2487118"/>
    <lineage>
        <taxon>Bacteria</taxon>
        <taxon>Bacillati</taxon>
        <taxon>Bacillota</taxon>
        <taxon>Erysipelotrichia</taxon>
        <taxon>Erysipelotrichales</taxon>
        <taxon>Erysipelotrichaceae</taxon>
        <taxon>Intestinibaculum</taxon>
    </lineage>
</organism>
<accession>A0A3G9JBJ6</accession>
<evidence type="ECO:0000313" key="1">
    <source>
        <dbReference type="EMBL" id="BBH27936.1"/>
    </source>
</evidence>
<dbReference type="InParanoid" id="A0A3G9JBJ6"/>
<keyword evidence="2" id="KW-1185">Reference proteome</keyword>
<reference evidence="1 2" key="1">
    <citation type="submission" date="2018-11" db="EMBL/GenBank/DDBJ databases">
        <title>Novel Erysipelotrichaceae bacterium isolated from small intestine of a swine.</title>
        <authorList>
            <person name="Kim J.S."/>
            <person name="Choe H."/>
            <person name="Lee Y.R."/>
            <person name="Kim K.M."/>
            <person name="Park D.S."/>
        </authorList>
    </citation>
    <scope>NUCLEOTIDE SEQUENCE [LARGE SCALE GENOMIC DNA]</scope>
    <source>
        <strain evidence="1 2">SG0102</strain>
    </source>
</reference>
<dbReference type="Proteomes" id="UP000268059">
    <property type="component" value="Chromosome"/>
</dbReference>
<evidence type="ECO:0000313" key="2">
    <source>
        <dbReference type="Proteomes" id="UP000268059"/>
    </source>
</evidence>
<dbReference type="KEGG" id="ebm:SG0102_28700"/>
<proteinExistence type="predicted"/>
<name>A0A3G9JBJ6_9FIRM</name>
<protein>
    <submittedName>
        <fullName evidence="1">Uncharacterized protein</fullName>
    </submittedName>
</protein>
<dbReference type="EMBL" id="AP019309">
    <property type="protein sequence ID" value="BBH27936.1"/>
    <property type="molecule type" value="Genomic_DNA"/>
</dbReference>